<organism evidence="3 4">
    <name type="scientific">Pseudarthrobacter equi</name>
    <dbReference type="NCBI Taxonomy" id="728066"/>
    <lineage>
        <taxon>Bacteria</taxon>
        <taxon>Bacillati</taxon>
        <taxon>Actinomycetota</taxon>
        <taxon>Actinomycetes</taxon>
        <taxon>Micrococcales</taxon>
        <taxon>Micrococcaceae</taxon>
        <taxon>Pseudarthrobacter</taxon>
    </lineage>
</organism>
<evidence type="ECO:0000256" key="1">
    <source>
        <dbReference type="SAM" id="MobiDB-lite"/>
    </source>
</evidence>
<dbReference type="Gene3D" id="3.20.20.30">
    <property type="entry name" value="Luciferase-like domain"/>
    <property type="match status" value="1"/>
</dbReference>
<evidence type="ECO:0000313" key="4">
    <source>
        <dbReference type="Proteomes" id="UP000198751"/>
    </source>
</evidence>
<dbReference type="GO" id="GO:0005829">
    <property type="term" value="C:cytosol"/>
    <property type="evidence" value="ECO:0007669"/>
    <property type="project" value="TreeGrafter"/>
</dbReference>
<feature type="region of interest" description="Disordered" evidence="1">
    <location>
        <begin position="112"/>
        <end position="134"/>
    </location>
</feature>
<feature type="domain" description="Luciferase-like" evidence="2">
    <location>
        <begin position="10"/>
        <end position="119"/>
    </location>
</feature>
<dbReference type="InterPro" id="IPR011251">
    <property type="entry name" value="Luciferase-like_dom"/>
</dbReference>
<feature type="domain" description="Luciferase-like" evidence="2">
    <location>
        <begin position="225"/>
        <end position="393"/>
    </location>
</feature>
<proteinExistence type="predicted"/>
<dbReference type="PANTHER" id="PTHR30137:SF6">
    <property type="entry name" value="LUCIFERASE-LIKE MONOOXYGENASE"/>
    <property type="match status" value="1"/>
</dbReference>
<name>A0A1H1U281_9MICC</name>
<dbReference type="RefSeq" id="WP_091717370.1">
    <property type="nucleotide sequence ID" value="NZ_LT629779.1"/>
</dbReference>
<evidence type="ECO:0000313" key="3">
    <source>
        <dbReference type="EMBL" id="SDS66473.1"/>
    </source>
</evidence>
<dbReference type="EMBL" id="LT629779">
    <property type="protein sequence ID" value="SDS66473.1"/>
    <property type="molecule type" value="Genomic_DNA"/>
</dbReference>
<accession>A0A1H1U281</accession>
<dbReference type="GO" id="GO:0016705">
    <property type="term" value="F:oxidoreductase activity, acting on paired donors, with incorporation or reduction of molecular oxygen"/>
    <property type="evidence" value="ECO:0007669"/>
    <property type="project" value="InterPro"/>
</dbReference>
<dbReference type="InterPro" id="IPR050766">
    <property type="entry name" value="Bact_Lucif_Oxidored"/>
</dbReference>
<dbReference type="OrthoDB" id="9780518at2"/>
<dbReference type="InterPro" id="IPR036661">
    <property type="entry name" value="Luciferase-like_sf"/>
</dbReference>
<dbReference type="Pfam" id="PF00296">
    <property type="entry name" value="Bac_luciferase"/>
    <property type="match status" value="2"/>
</dbReference>
<evidence type="ECO:0000259" key="2">
    <source>
        <dbReference type="Pfam" id="PF00296"/>
    </source>
</evidence>
<sequence length="422" mass="43308">MPTASAVPLSVLDLSPVPAGQSAGNALRNSIDLAVAAEGLGYHRFWLAEHHLNPGVAGSAPHVLSALVAAATRTIRVGTAATILGNYRPLQVAENLGTLAAVYPDRLDLGFGRSGQPSTPAADSTGAGRTTAEPASAVYGSGAGAGGAGAGADGTALHAGSAGAGAPAQPDEGARVVDGLLVPAARRLFNSVLPRKFRLQAELLGREPGDADNFESDVQDVIGFFTGGFRTRHGEEITVTPARGTTPQFWIHGSTAGPSARLAGKLGLPFGANYHVSPATVLDSVAEYRAHFKPSAALAEPYVTVSADVLVADDGQTARTLGAGYAAWVHSIRTGHGAIPYPAPSDGGRLDAQAAAPETGAPDLIRDRVETRFVGGAAQVADQLRDLQHATGAQELLITTIAHNHRHRVRSYELLAAEWGLA</sequence>
<dbReference type="AlphaFoldDB" id="A0A1H1U281"/>
<gene>
    <name evidence="3" type="ORF">SAMN04489743_0563</name>
</gene>
<dbReference type="SUPFAM" id="SSF51679">
    <property type="entry name" value="Bacterial luciferase-like"/>
    <property type="match status" value="2"/>
</dbReference>
<dbReference type="Proteomes" id="UP000198751">
    <property type="component" value="Chromosome I"/>
</dbReference>
<keyword evidence="4" id="KW-1185">Reference proteome</keyword>
<protein>
    <submittedName>
        <fullName evidence="3">Luciferase family oxidoreductase, group 1</fullName>
    </submittedName>
</protein>
<reference evidence="4" key="1">
    <citation type="submission" date="2016-10" db="EMBL/GenBank/DDBJ databases">
        <authorList>
            <person name="Varghese N."/>
            <person name="Submissions S."/>
        </authorList>
    </citation>
    <scope>NUCLEOTIDE SEQUENCE [LARGE SCALE GENOMIC DNA]</scope>
    <source>
        <strain evidence="4">IMMIB L-1606</strain>
    </source>
</reference>
<dbReference type="PANTHER" id="PTHR30137">
    <property type="entry name" value="LUCIFERASE-LIKE MONOOXYGENASE"/>
    <property type="match status" value="1"/>
</dbReference>